<gene>
    <name evidence="4" type="ORF">LRA02_20610</name>
</gene>
<dbReference type="SUPFAM" id="SSF56601">
    <property type="entry name" value="beta-lactamase/transpeptidase-like"/>
    <property type="match status" value="1"/>
</dbReference>
<protein>
    <recommendedName>
        <fullName evidence="3">Beta-lactamase class A catalytic domain-containing protein</fullName>
    </recommendedName>
</protein>
<name>A0A512PPS0_9LACO</name>
<organism evidence="4 5">
    <name type="scientific">Lentilactobacillus rapi</name>
    <dbReference type="NCBI Taxonomy" id="481723"/>
    <lineage>
        <taxon>Bacteria</taxon>
        <taxon>Bacillati</taxon>
        <taxon>Bacillota</taxon>
        <taxon>Bacilli</taxon>
        <taxon>Lactobacillales</taxon>
        <taxon>Lactobacillaceae</taxon>
        <taxon>Lentilactobacillus</taxon>
    </lineage>
</organism>
<keyword evidence="2" id="KW-0732">Signal</keyword>
<feature type="region of interest" description="Disordered" evidence="1">
    <location>
        <begin position="25"/>
        <end position="56"/>
    </location>
</feature>
<dbReference type="AlphaFoldDB" id="A0A512PPS0"/>
<dbReference type="InterPro" id="IPR012338">
    <property type="entry name" value="Beta-lactam/transpept-like"/>
</dbReference>
<feature type="domain" description="Beta-lactamase class A catalytic" evidence="3">
    <location>
        <begin position="90"/>
        <end position="291"/>
    </location>
</feature>
<dbReference type="GO" id="GO:0030655">
    <property type="term" value="P:beta-lactam antibiotic catabolic process"/>
    <property type="evidence" value="ECO:0007669"/>
    <property type="project" value="InterPro"/>
</dbReference>
<evidence type="ECO:0000256" key="1">
    <source>
        <dbReference type="SAM" id="MobiDB-lite"/>
    </source>
</evidence>
<dbReference type="InterPro" id="IPR045155">
    <property type="entry name" value="Beta-lactam_cat"/>
</dbReference>
<dbReference type="InterPro" id="IPR000871">
    <property type="entry name" value="Beta-lactam_class-A"/>
</dbReference>
<dbReference type="PROSITE" id="PS51257">
    <property type="entry name" value="PROKAR_LIPOPROTEIN"/>
    <property type="match status" value="1"/>
</dbReference>
<accession>A0A512PPS0</accession>
<dbReference type="RefSeq" id="WP_056981230.1">
    <property type="nucleotide sequence ID" value="NZ_BKAM01000056.1"/>
</dbReference>
<reference evidence="4 5" key="1">
    <citation type="submission" date="2019-07" db="EMBL/GenBank/DDBJ databases">
        <title>Whole genome shotgun sequence of Lactobacillus rapi NBRC 109618.</title>
        <authorList>
            <person name="Hosoyama A."/>
            <person name="Uohara A."/>
            <person name="Ohji S."/>
            <person name="Ichikawa N."/>
        </authorList>
    </citation>
    <scope>NUCLEOTIDE SEQUENCE [LARGE SCALE GENOMIC DNA]</scope>
    <source>
        <strain evidence="4 5">NBRC 109618</strain>
    </source>
</reference>
<feature type="signal peptide" evidence="2">
    <location>
        <begin position="1"/>
        <end position="25"/>
    </location>
</feature>
<evidence type="ECO:0000259" key="3">
    <source>
        <dbReference type="Pfam" id="PF13354"/>
    </source>
</evidence>
<dbReference type="STRING" id="1423795.FD12_GL002577"/>
<evidence type="ECO:0000256" key="2">
    <source>
        <dbReference type="SAM" id="SignalP"/>
    </source>
</evidence>
<dbReference type="Gene3D" id="3.40.710.10">
    <property type="entry name" value="DD-peptidase/beta-lactamase superfamily"/>
    <property type="match status" value="1"/>
</dbReference>
<feature type="chain" id="PRO_5039567723" description="Beta-lactamase class A catalytic domain-containing protein" evidence="2">
    <location>
        <begin position="26"/>
        <end position="317"/>
    </location>
</feature>
<proteinExistence type="predicted"/>
<dbReference type="EMBL" id="BKAM01000056">
    <property type="protein sequence ID" value="GEP73193.1"/>
    <property type="molecule type" value="Genomic_DNA"/>
</dbReference>
<dbReference type="Pfam" id="PF13354">
    <property type="entry name" value="Beta-lactamase2"/>
    <property type="match status" value="1"/>
</dbReference>
<dbReference type="PANTHER" id="PTHR35333:SF3">
    <property type="entry name" value="BETA-LACTAMASE-TYPE TRANSPEPTIDASE FOLD CONTAINING PROTEIN"/>
    <property type="match status" value="1"/>
</dbReference>
<dbReference type="GO" id="GO:0008800">
    <property type="term" value="F:beta-lactamase activity"/>
    <property type="evidence" value="ECO:0007669"/>
    <property type="project" value="InterPro"/>
</dbReference>
<dbReference type="Proteomes" id="UP000321569">
    <property type="component" value="Unassembled WGS sequence"/>
</dbReference>
<evidence type="ECO:0000313" key="4">
    <source>
        <dbReference type="EMBL" id="GEP73193.1"/>
    </source>
</evidence>
<dbReference type="OrthoDB" id="9775096at2"/>
<dbReference type="GO" id="GO:0046677">
    <property type="term" value="P:response to antibiotic"/>
    <property type="evidence" value="ECO:0007669"/>
    <property type="project" value="InterPro"/>
</dbReference>
<sequence length="317" mass="34129">MKFGLSTSILAVVGVVMLAGCSAHQPNAHHSDSKVSRVASSSTKMPLKKATGGSTDTAKSAKVTKAVRATVQQASGTTAVYVATSKLATGVAVNRRQRSASVIKVFIMIEAMRRVKAGTLNLKQEVAIPAHDQVGGTGVLAQRGTNQQTIGQLLELMIKVSDNTATNVLIDQLGGLSKINRTIENLGCHHTKLQRKMLDYRALNAGHDNYTSAADLGRTLLKIDRHQLLGGRYDTEMLRLLANNANQTKLPALISSKATIYNKTGEFPDYGVQNDAAIVKKGQQSFVAVVLSESGRQNQQIKAMNLLGKDLYQIFFQ</sequence>
<evidence type="ECO:0000313" key="5">
    <source>
        <dbReference type="Proteomes" id="UP000321569"/>
    </source>
</evidence>
<comment type="caution">
    <text evidence="4">The sequence shown here is derived from an EMBL/GenBank/DDBJ whole genome shotgun (WGS) entry which is preliminary data.</text>
</comment>
<dbReference type="PANTHER" id="PTHR35333">
    <property type="entry name" value="BETA-LACTAMASE"/>
    <property type="match status" value="1"/>
</dbReference>